<protein>
    <submittedName>
        <fullName evidence="1">Uncharacterized protein</fullName>
    </submittedName>
</protein>
<name>A0A644Y427_9ZZZZ</name>
<evidence type="ECO:0000313" key="1">
    <source>
        <dbReference type="EMBL" id="MPM21293.1"/>
    </source>
</evidence>
<gene>
    <name evidence="1" type="ORF">SDC9_67737</name>
</gene>
<accession>A0A644Y427</accession>
<dbReference type="EMBL" id="VSSQ01003561">
    <property type="protein sequence ID" value="MPM21293.1"/>
    <property type="molecule type" value="Genomic_DNA"/>
</dbReference>
<organism evidence="1">
    <name type="scientific">bioreactor metagenome</name>
    <dbReference type="NCBI Taxonomy" id="1076179"/>
    <lineage>
        <taxon>unclassified sequences</taxon>
        <taxon>metagenomes</taxon>
        <taxon>ecological metagenomes</taxon>
    </lineage>
</organism>
<proteinExistence type="predicted"/>
<reference evidence="1" key="1">
    <citation type="submission" date="2019-08" db="EMBL/GenBank/DDBJ databases">
        <authorList>
            <person name="Kucharzyk K."/>
            <person name="Murdoch R.W."/>
            <person name="Higgins S."/>
            <person name="Loffler F."/>
        </authorList>
    </citation>
    <scope>NUCLEOTIDE SEQUENCE</scope>
</reference>
<comment type="caution">
    <text evidence="1">The sequence shown here is derived from an EMBL/GenBank/DDBJ whole genome shotgun (WGS) entry which is preliminary data.</text>
</comment>
<dbReference type="AlphaFoldDB" id="A0A644Y427"/>
<sequence length="74" mass="8131">MASVRDHFREANLWGLSSGSEETTSQRVQGLSLHPFDVQAARGFIFGVSRECLFRRALLSGTSRIRTAGSAFLS</sequence>